<protein>
    <submittedName>
        <fullName evidence="5">Putative ATPase</fullName>
    </submittedName>
</protein>
<gene>
    <name evidence="5" type="ordered locus">Desor_3737</name>
</gene>
<evidence type="ECO:0000259" key="3">
    <source>
        <dbReference type="PROSITE" id="PS50011"/>
    </source>
</evidence>
<dbReference type="eggNOG" id="COG2203">
    <property type="taxonomic scope" value="Bacteria"/>
</dbReference>
<dbReference type="PANTHER" id="PTHR43642">
    <property type="entry name" value="HYBRID SIGNAL TRANSDUCTION HISTIDINE KINASE G"/>
    <property type="match status" value="1"/>
</dbReference>
<dbReference type="InterPro" id="IPR011990">
    <property type="entry name" value="TPR-like_helical_dom_sf"/>
</dbReference>
<dbReference type="SMART" id="SM00065">
    <property type="entry name" value="GAF"/>
    <property type="match status" value="1"/>
</dbReference>
<dbReference type="CDD" id="cd14014">
    <property type="entry name" value="STKc_PknB_like"/>
    <property type="match status" value="1"/>
</dbReference>
<dbReference type="SUPFAM" id="SSF56112">
    <property type="entry name" value="Protein kinase-like (PK-like)"/>
    <property type="match status" value="1"/>
</dbReference>
<dbReference type="PRINTS" id="PR00038">
    <property type="entry name" value="HTHLUXR"/>
</dbReference>
<dbReference type="Gene3D" id="1.10.10.10">
    <property type="entry name" value="Winged helix-like DNA-binding domain superfamily/Winged helix DNA-binding domain"/>
    <property type="match status" value="1"/>
</dbReference>
<dbReference type="eggNOG" id="COG3899">
    <property type="taxonomic scope" value="Bacteria"/>
</dbReference>
<evidence type="ECO:0000313" key="5">
    <source>
        <dbReference type="EMBL" id="AET69203.1"/>
    </source>
</evidence>
<dbReference type="Pfam" id="PF13191">
    <property type="entry name" value="AAA_16"/>
    <property type="match status" value="1"/>
</dbReference>
<dbReference type="InterPro" id="IPR016032">
    <property type="entry name" value="Sig_transdc_resp-reg_C-effctor"/>
</dbReference>
<dbReference type="Pfam" id="PF00069">
    <property type="entry name" value="Pkinase"/>
    <property type="match status" value="1"/>
</dbReference>
<dbReference type="PROSITE" id="PS50011">
    <property type="entry name" value="PROTEIN_KINASE_DOM"/>
    <property type="match status" value="1"/>
</dbReference>
<dbReference type="InterPro" id="IPR029016">
    <property type="entry name" value="GAF-like_dom_sf"/>
</dbReference>
<reference evidence="5 6" key="2">
    <citation type="journal article" date="2012" name="J. Bacteriol.">
        <title>Complete genome sequences of Desulfosporosinus orientis DSM765T, Desulfosporosinus youngiae DSM17734T, Desulfosporosinus meridiei DSM13257T, and Desulfosporosinus acidiphilus DSM22704T.</title>
        <authorList>
            <person name="Pester M."/>
            <person name="Brambilla E."/>
            <person name="Alazard D."/>
            <person name="Rattei T."/>
            <person name="Weinmaier T."/>
            <person name="Han J."/>
            <person name="Lucas S."/>
            <person name="Lapidus A."/>
            <person name="Cheng J.F."/>
            <person name="Goodwin L."/>
            <person name="Pitluck S."/>
            <person name="Peters L."/>
            <person name="Ovchinnikova G."/>
            <person name="Teshima H."/>
            <person name="Detter J.C."/>
            <person name="Han C.S."/>
            <person name="Tapia R."/>
            <person name="Land M.L."/>
            <person name="Hauser L."/>
            <person name="Kyrpides N.C."/>
            <person name="Ivanova N.N."/>
            <person name="Pagani I."/>
            <person name="Huntmann M."/>
            <person name="Wei C.L."/>
            <person name="Davenport K.W."/>
            <person name="Daligault H."/>
            <person name="Chain P.S."/>
            <person name="Chen A."/>
            <person name="Mavromatis K."/>
            <person name="Markowitz V."/>
            <person name="Szeto E."/>
            <person name="Mikhailova N."/>
            <person name="Pati A."/>
            <person name="Wagner M."/>
            <person name="Woyke T."/>
            <person name="Ollivier B."/>
            <person name="Klenk H.P."/>
            <person name="Spring S."/>
            <person name="Loy A."/>
        </authorList>
    </citation>
    <scope>NUCLEOTIDE SEQUENCE [LARGE SCALE GENOMIC DNA]</scope>
    <source>
        <strain evidence="6">ATCC 19365 / DSM 765 / NCIMB 8382 / VKM B-1628</strain>
    </source>
</reference>
<accession>G7W6S1</accession>
<dbReference type="InterPro" id="IPR053159">
    <property type="entry name" value="Hybrid_Histidine_Kinase"/>
</dbReference>
<dbReference type="SUPFAM" id="SSF46894">
    <property type="entry name" value="C-terminal effector domain of the bipartite response regulators"/>
    <property type="match status" value="1"/>
</dbReference>
<proteinExistence type="predicted"/>
<dbReference type="InterPro" id="IPR027417">
    <property type="entry name" value="P-loop_NTPase"/>
</dbReference>
<dbReference type="Gene3D" id="3.30.450.40">
    <property type="match status" value="1"/>
</dbReference>
<dbReference type="GO" id="GO:0004672">
    <property type="term" value="F:protein kinase activity"/>
    <property type="evidence" value="ECO:0007669"/>
    <property type="project" value="InterPro"/>
</dbReference>
<dbReference type="InterPro" id="IPR003018">
    <property type="entry name" value="GAF"/>
</dbReference>
<keyword evidence="2" id="KW-0804">Transcription</keyword>
<dbReference type="CDD" id="cd06170">
    <property type="entry name" value="LuxR_C_like"/>
    <property type="match status" value="1"/>
</dbReference>
<dbReference type="KEGG" id="dor:Desor_3737"/>
<reference evidence="6" key="1">
    <citation type="submission" date="2011-11" db="EMBL/GenBank/DDBJ databases">
        <title>Complete sequence of Desulfosporosinus orientis DSM 765.</title>
        <authorList>
            <person name="Lucas S."/>
            <person name="Han J."/>
            <person name="Lapidus A."/>
            <person name="Cheng J.-F."/>
            <person name="Goodwin L."/>
            <person name="Pitluck S."/>
            <person name="Peters L."/>
            <person name="Ovchinnikova G."/>
            <person name="Teshima H."/>
            <person name="Detter J.C."/>
            <person name="Han C."/>
            <person name="Tapia R."/>
            <person name="Land M."/>
            <person name="Hauser L."/>
            <person name="Kyrpides N."/>
            <person name="Ivanova N."/>
            <person name="Pagani I."/>
            <person name="Pester M."/>
            <person name="Spring S."/>
            <person name="Ollivier B."/>
            <person name="Rattei T."/>
            <person name="Klenk H.-P."/>
            <person name="Wagner M."/>
            <person name="Loy A."/>
            <person name="Woyke T."/>
        </authorList>
    </citation>
    <scope>NUCLEOTIDE SEQUENCE [LARGE SCALE GENOMIC DNA]</scope>
    <source>
        <strain evidence="6">ATCC 19365 / DSM 765 / NCIMB 8382 / VKM B-1628</strain>
    </source>
</reference>
<dbReference type="PROSITE" id="PS00622">
    <property type="entry name" value="HTH_LUXR_1"/>
    <property type="match status" value="1"/>
</dbReference>
<dbReference type="Gene3D" id="1.10.510.10">
    <property type="entry name" value="Transferase(Phosphotransferase) domain 1"/>
    <property type="match status" value="1"/>
</dbReference>
<dbReference type="PATRIC" id="fig|768706.3.peg.3769"/>
<dbReference type="SMART" id="SM00220">
    <property type="entry name" value="S_TKc"/>
    <property type="match status" value="1"/>
</dbReference>
<feature type="domain" description="Protein kinase" evidence="3">
    <location>
        <begin position="7"/>
        <end position="265"/>
    </location>
</feature>
<dbReference type="GO" id="GO:0006355">
    <property type="term" value="P:regulation of DNA-templated transcription"/>
    <property type="evidence" value="ECO:0007669"/>
    <property type="project" value="InterPro"/>
</dbReference>
<dbReference type="STRING" id="768706.Desor_3737"/>
<evidence type="ECO:0000259" key="4">
    <source>
        <dbReference type="PROSITE" id="PS50043"/>
    </source>
</evidence>
<keyword evidence="6" id="KW-1185">Reference proteome</keyword>
<dbReference type="InterPro" id="IPR008271">
    <property type="entry name" value="Ser/Thr_kinase_AS"/>
</dbReference>
<dbReference type="RefSeq" id="WP_014186011.1">
    <property type="nucleotide sequence ID" value="NC_016584.1"/>
</dbReference>
<dbReference type="InterPro" id="IPR036388">
    <property type="entry name" value="WH-like_DNA-bd_sf"/>
</dbReference>
<evidence type="ECO:0000256" key="1">
    <source>
        <dbReference type="ARBA" id="ARBA00023015"/>
    </source>
</evidence>
<dbReference type="HOGENOM" id="CLU_000445_34_2_9"/>
<dbReference type="InterPro" id="IPR000792">
    <property type="entry name" value="Tscrpt_reg_LuxR_C"/>
</dbReference>
<dbReference type="eggNOG" id="COG0515">
    <property type="taxonomic scope" value="Bacteria"/>
</dbReference>
<dbReference type="InterPro" id="IPR041664">
    <property type="entry name" value="AAA_16"/>
</dbReference>
<dbReference type="InterPro" id="IPR000719">
    <property type="entry name" value="Prot_kinase_dom"/>
</dbReference>
<dbReference type="Pfam" id="PF01590">
    <property type="entry name" value="GAF"/>
    <property type="match status" value="1"/>
</dbReference>
<feature type="domain" description="HTH luxR-type" evidence="4">
    <location>
        <begin position="1496"/>
        <end position="1561"/>
    </location>
</feature>
<dbReference type="GO" id="GO:0003677">
    <property type="term" value="F:DNA binding"/>
    <property type="evidence" value="ECO:0007669"/>
    <property type="project" value="InterPro"/>
</dbReference>
<dbReference type="SUPFAM" id="SSF52540">
    <property type="entry name" value="P-loop containing nucleoside triphosphate hydrolases"/>
    <property type="match status" value="1"/>
</dbReference>
<dbReference type="GO" id="GO:0005524">
    <property type="term" value="F:ATP binding"/>
    <property type="evidence" value="ECO:0007669"/>
    <property type="project" value="InterPro"/>
</dbReference>
<dbReference type="Proteomes" id="UP000006346">
    <property type="component" value="Chromosome"/>
</dbReference>
<dbReference type="Gene3D" id="3.40.50.300">
    <property type="entry name" value="P-loop containing nucleotide triphosphate hydrolases"/>
    <property type="match status" value="1"/>
</dbReference>
<sequence length="1566" mass="177097">MLALSGYTIDEKIHENSRIRVYRGWRTRDSQPVVIKALKEEASNPLGISRLIYEFEITRSLDSHGIVKPLQMEQEGTVFALVMEDNGSVSLREYLRLKPIHIPGFLDIAEQLAETLGRLHQQGIIHQDLKPENILIHPETGKVTIIDFGTAVLWGTYEYNASIFHPPAGTAQYMPPEQAGRIEGDVDYRSDFYSLGVVFYELLTGRLPWQAGDSEEWVHVHIACKPKFQETDFSVQPIWAILLKLLAKTADDRYQSAYGLLQDLRECRLQFSQKGTIEEFPLGRLDISLSLQLPRKVYGREREMATLQAAFASVCAGQTRIILVSGYAGIGKTMLVREVLEPYAAKKAYFITGKFDQLRQNRPYAPLAAAFGNLVKQLLTENQAALDRWKKRILRTLGRSGTVITELIPEMEWLIGTQPQAEVLPPMEAQNRFLMVLRDFMRVFARKERPLVLFLDDLQWADSASLQFLQYLSRDDDLSNFLFVGAYRDNETNQTHPLVTVLENLRNDEIPVQHIELSGLGYSQVAEFLGETLHCSPEISAPLAEVLYRKSGGNPFFLSQLLKFLHREKLLYFNMEAGCWDWQLHPIQNLQMQDDVVGLILEKLQKLPRESQELLKTAACIGSRFDLNTLSIAGEITGNELSSRLLPAVLEGFVLTAEKGRYTGNQDQTIGAEDYEFLHDRIHQAVYSLLEEEEKKARHLKIGRLILQQTYQDKLDEKILSVMDHFNRGLELISDPEERQRLAEHSLSAGCKAKKATDYGSAVGYFRAGMQLLPEDAWNSCRDLSFNLHMERAQCEYMGGDVVAAERLFDAALKHAATDFQRVDIGSLKMLLNAGMGNYTEAVGIGLKALGQYGISLDLYPGKFHFAKALLVYKWHMYGRMITALADLPEIKNPVNRKVAELLIRLACVSSTSYTDLYGLICIMSGNYALKYGNSEMASIGYIGYSIVEGSILGNYQSGHELARVSLQLAEKYDLSFTKCIVYFTVGAMISHWTQHAETGLEYMSKAAEYGVEAGDVLIIGYALSTILESKYIMGTSLDEIAKEAKKYRNEARRLKHEAMDRSVAIYQYTTASLRGREEGLSETADDNSDESSFLDLIKEDKVSLVCYHFSRLQRCYLFGDYKNALNEAKKMKAFLDAIMGFMLTAEGNFYHSLTITAIYEELPPREKRKYAKILKHNQKKMKKWADACPENFLHKYLLVAAEAARLTNKGQKAMALYDQAIRSAHENGYTQNEALANELAARFHFAKDRDKIARVYRTDACRGYAKWGALEKVKALQQQYPHLREERFVQEIKTNSVEILNKVLYSSDASSSEQVGPTDMDILQKAIQHITEETDSDQLLRGFLGLAVRIAGADRGYLILEKDGQLFIEAGRLEERQTITVQEPVAVERCECLAKGIVRYVARTLEIVVLNDKDRTGIFAADDYLMQGQVKSTACLPVLFQGIPVGVIYLENSLLERAFVPERLELLKLLSAQLATVKKLQDYLEGKQEERKQAAVPLVEPLTAREIEVLQLITEGLSNKEIAETLVLSNNTVKSYVKNIYGKLGANRRVQVAARAKELNLVQRK</sequence>
<dbReference type="EMBL" id="CP003108">
    <property type="protein sequence ID" value="AET69203.1"/>
    <property type="molecule type" value="Genomic_DNA"/>
</dbReference>
<organism evidence="5 6">
    <name type="scientific">Desulfosporosinus orientis (strain ATCC 19365 / DSM 765 / NCIMB 8382 / VKM B-1628 / Singapore I)</name>
    <name type="common">Desulfotomaculum orientis</name>
    <dbReference type="NCBI Taxonomy" id="768706"/>
    <lineage>
        <taxon>Bacteria</taxon>
        <taxon>Bacillati</taxon>
        <taxon>Bacillota</taxon>
        <taxon>Clostridia</taxon>
        <taxon>Eubacteriales</taxon>
        <taxon>Desulfitobacteriaceae</taxon>
        <taxon>Desulfosporosinus</taxon>
    </lineage>
</organism>
<evidence type="ECO:0000256" key="2">
    <source>
        <dbReference type="ARBA" id="ARBA00023163"/>
    </source>
</evidence>
<dbReference type="eggNOG" id="COG2197">
    <property type="taxonomic scope" value="Bacteria"/>
</dbReference>
<dbReference type="Pfam" id="PF00196">
    <property type="entry name" value="GerE"/>
    <property type="match status" value="1"/>
</dbReference>
<dbReference type="SMART" id="SM00421">
    <property type="entry name" value="HTH_LUXR"/>
    <property type="match status" value="1"/>
</dbReference>
<evidence type="ECO:0000313" key="6">
    <source>
        <dbReference type="Proteomes" id="UP000006346"/>
    </source>
</evidence>
<keyword evidence="1" id="KW-0805">Transcription regulation</keyword>
<dbReference type="PANTHER" id="PTHR43642:SF1">
    <property type="entry name" value="HYBRID SIGNAL TRANSDUCTION HISTIDINE KINASE G"/>
    <property type="match status" value="1"/>
</dbReference>
<dbReference type="PROSITE" id="PS50043">
    <property type="entry name" value="HTH_LUXR_2"/>
    <property type="match status" value="1"/>
</dbReference>
<dbReference type="InterPro" id="IPR011009">
    <property type="entry name" value="Kinase-like_dom_sf"/>
</dbReference>
<dbReference type="Gene3D" id="3.30.200.20">
    <property type="entry name" value="Phosphorylase Kinase, domain 1"/>
    <property type="match status" value="1"/>
</dbReference>
<name>G7W6S1_DESOD</name>
<dbReference type="PROSITE" id="PS00108">
    <property type="entry name" value="PROTEIN_KINASE_ST"/>
    <property type="match status" value="1"/>
</dbReference>
<dbReference type="OrthoDB" id="9801841at2"/>
<dbReference type="Gene3D" id="1.25.40.10">
    <property type="entry name" value="Tetratricopeptide repeat domain"/>
    <property type="match status" value="1"/>
</dbReference>
<dbReference type="SUPFAM" id="SSF55781">
    <property type="entry name" value="GAF domain-like"/>
    <property type="match status" value="1"/>
</dbReference>